<evidence type="ECO:0000259" key="14">
    <source>
        <dbReference type="PROSITE" id="PS50893"/>
    </source>
</evidence>
<feature type="transmembrane region" description="Helical" evidence="13">
    <location>
        <begin position="441"/>
        <end position="464"/>
    </location>
</feature>
<comment type="catalytic activity">
    <reaction evidence="11">
        <text>cholesterol(in) + ATP + H2O = cholesterol(out) + ADP + phosphate + H(+)</text>
        <dbReference type="Rhea" id="RHEA:39051"/>
        <dbReference type="ChEBI" id="CHEBI:15377"/>
        <dbReference type="ChEBI" id="CHEBI:15378"/>
        <dbReference type="ChEBI" id="CHEBI:16113"/>
        <dbReference type="ChEBI" id="CHEBI:30616"/>
        <dbReference type="ChEBI" id="CHEBI:43474"/>
        <dbReference type="ChEBI" id="CHEBI:456216"/>
    </reaction>
    <physiologicalReaction direction="left-to-right" evidence="11">
        <dbReference type="Rhea" id="RHEA:39052"/>
    </physiologicalReaction>
</comment>
<evidence type="ECO:0000256" key="10">
    <source>
        <dbReference type="ARBA" id="ARBA00023180"/>
    </source>
</evidence>
<dbReference type="FunFam" id="3.40.50.300:FF:000327">
    <property type="entry name" value="ATP-binding cassette sub-family A member 3"/>
    <property type="match status" value="1"/>
</dbReference>
<feature type="transmembrane region" description="Helical" evidence="13">
    <location>
        <begin position="1230"/>
        <end position="1249"/>
    </location>
</feature>
<feature type="transmembrane region" description="Helical" evidence="13">
    <location>
        <begin position="261"/>
        <end position="282"/>
    </location>
</feature>
<feature type="transmembrane region" description="Helical" evidence="13">
    <location>
        <begin position="1121"/>
        <end position="1146"/>
    </location>
</feature>
<dbReference type="PROSITE" id="PS00211">
    <property type="entry name" value="ABC_TRANSPORTER_1"/>
    <property type="match status" value="1"/>
</dbReference>
<evidence type="ECO:0000313" key="16">
    <source>
        <dbReference type="RefSeq" id="XP_006874024.1"/>
    </source>
</evidence>
<name>A0A9B0U7W3_CHRAS</name>
<feature type="transmembrane region" description="Helical" evidence="13">
    <location>
        <begin position="303"/>
        <end position="325"/>
    </location>
</feature>
<feature type="transmembrane region" description="Helical" evidence="13">
    <location>
        <begin position="1081"/>
        <end position="1101"/>
    </location>
</feature>
<dbReference type="GO" id="GO:0005524">
    <property type="term" value="F:ATP binding"/>
    <property type="evidence" value="ECO:0007669"/>
    <property type="project" value="UniProtKB-KW"/>
</dbReference>
<evidence type="ECO:0000313" key="15">
    <source>
        <dbReference type="Proteomes" id="UP000504623"/>
    </source>
</evidence>
<dbReference type="FunFam" id="3.40.50.300:FF:000465">
    <property type="entry name" value="ATP-binding cassette, sub-family A (ABC1), member 3"/>
    <property type="match status" value="1"/>
</dbReference>
<keyword evidence="7 13" id="KW-1133">Transmembrane helix</keyword>
<keyword evidence="9 13" id="KW-0472">Membrane</keyword>
<protein>
    <submittedName>
        <fullName evidence="16">ATP-binding cassette sub-family A member 3-like</fullName>
    </submittedName>
</protein>
<proteinExistence type="predicted"/>
<dbReference type="SUPFAM" id="SSF52540">
    <property type="entry name" value="P-loop containing nucleoside triphosphate hydrolases"/>
    <property type="match status" value="2"/>
</dbReference>
<dbReference type="CDD" id="cd03263">
    <property type="entry name" value="ABC_subfamily_A"/>
    <property type="match status" value="2"/>
</dbReference>
<dbReference type="PANTHER" id="PTHR19229">
    <property type="entry name" value="ATP-BINDING CASSETTE TRANSPORTER SUBFAMILY A ABCA"/>
    <property type="match status" value="1"/>
</dbReference>
<dbReference type="PANTHER" id="PTHR19229:SF117">
    <property type="entry name" value="ATP-BINDING CASSETTE SUB-FAMILY A MEMBER 17"/>
    <property type="match status" value="1"/>
</dbReference>
<feature type="domain" description="ABC transporter" evidence="14">
    <location>
        <begin position="1364"/>
        <end position="1597"/>
    </location>
</feature>
<dbReference type="GO" id="GO:0012505">
    <property type="term" value="C:endomembrane system"/>
    <property type="evidence" value="ECO:0007669"/>
    <property type="project" value="UniProtKB-SubCell"/>
</dbReference>
<dbReference type="Pfam" id="PF00005">
    <property type="entry name" value="ABC_tran"/>
    <property type="match status" value="2"/>
</dbReference>
<keyword evidence="6" id="KW-0067">ATP-binding</keyword>
<evidence type="ECO:0000256" key="11">
    <source>
        <dbReference type="ARBA" id="ARBA00050894"/>
    </source>
</evidence>
<gene>
    <name evidence="16" type="primary">LOC102812607</name>
</gene>
<dbReference type="GO" id="GO:0140359">
    <property type="term" value="F:ABC-type transporter activity"/>
    <property type="evidence" value="ECO:0007669"/>
    <property type="project" value="InterPro"/>
</dbReference>
<comment type="subcellular location">
    <subcellularLocation>
        <location evidence="1">Endomembrane system</location>
        <topology evidence="1">Multi-pass membrane protein</topology>
    </subcellularLocation>
</comment>
<dbReference type="GO" id="GO:0005737">
    <property type="term" value="C:cytoplasm"/>
    <property type="evidence" value="ECO:0007669"/>
    <property type="project" value="UniProtKB-ARBA"/>
</dbReference>
<dbReference type="GO" id="GO:0016020">
    <property type="term" value="C:membrane"/>
    <property type="evidence" value="ECO:0007669"/>
    <property type="project" value="InterPro"/>
</dbReference>
<feature type="region of interest" description="Disordered" evidence="12">
    <location>
        <begin position="508"/>
        <end position="530"/>
    </location>
</feature>
<dbReference type="Pfam" id="PF23321">
    <property type="entry name" value="R1_ABCA1"/>
    <property type="match status" value="1"/>
</dbReference>
<feature type="transmembrane region" description="Helical" evidence="13">
    <location>
        <begin position="368"/>
        <end position="389"/>
    </location>
</feature>
<sequence>MTQFKHLQLLLWKNFLLKKRKPLITVLEVLMPLLFSTIVMCLRFNSLPREIPPSNYLPTDVSVLPGFFYHYPLKRRFQLVYIPSKSESLKNITEMVEESFDVHFEVLGYDSDTAFESYIINDPNAFYTLAGITFHHMFNDSKDPLPLSVRYSLRFSNIMRNFLYLKAIAPQDHVGGWSTSFLYPPHPGQEPREYAFNDGGSPGYHKEGFLAIQHALDKAIMWHHAKDAMTNMFSKVSVLIKRFPHGSYIQDNFFLVLQNEFPPLLMLSFICIELTIINSISLEKERKLKEYMSMMGLRRRLHWVAWFIMFFISIFTAVSFMTVFFCTKMPDVAVFNNSDPTLIFIFLMLFATATLFFAFMASTFFTKAHVATAAGGIIFFFTYLPYLYITFSYTQRSHLQKVISCLFSNVAMALGIRFISLSEAKGEGIQWRNLGSVNADFNFTHVLLLLLLDTFLYGLVAWYLESVFPGQYGTAKPWYFLVMGVHTTHRAGQRDSMESGWPLEEVSGSPHWDRGSVTDPTPRVPPVFQTGRNRSTAVKDLTMNLYRGQITVLLGHNGAGKSTTCSVLTGLMPASSGKVYLNGYEISDDVDEARKSLGWCPQHDILFDDLTVSEHLLFYAQLKGLSLQKCWEEVRQMLRILDLEEKQSSLSKFLSGGMRRKLSIGIALIAGSKVLMLDEPTSGMDAISRRAIWDVLQQQKNDRTILLTTHFMDEADLLGDRIAIMAKGELQCCGSSLFLKQKYGAGYYMTLVRMPHCDTEKVTHLVYQHIPSAILEASFGELTFILPKNSTHRFEALFSELELRQEELGISSFGASVTTMEEVFIRVNKLVESSTDTHFSKLATTQSQLLVNNIPVDKIKHFHTELFSGQTSLWMTPNTGFHLLCQQFYAVFLKRMTYSWRNWMMLLSIKVLVPLAIVVFSLMSFNLKTLSLENVPLEVTLQTHGQTIVPFFISKDSKLGSHLSESFAAMLVAELQTPLEVQGPIEEFLLLKKEEESEGFDTRYVVAASIEDVKGHTFVTALFNNQAFHSPALAVTLVDNFLFKLLSGANATITLINHPQPQSAMEASEDILYEGLKVHYLVINLLFGITFLSSSFSILTVKENTNKAKHVQFVSGVHVATFWLPALLWDLLTFLVPSLLLLMALVHYKEEAFTHGENFLAALLVLMLYGWAIIPFIYLISFCFTHAGNAFVKLVITLTFLSIGPFILISVTNEKDLGYKSISKSLDGTFLVLPGHCLGMAFSNLYYNFGFQKFCNTKKLNKTDCIEASEGYVVQENIYAWESLGIGKYVTALAISGLLYLLLLFLVETNTLKKLRARVSTSFRKQHLEEVHSLAVVSEDQNVAEEKRVIQHSDWRKLCELSPLVVKEISKVYFTDMPLLAVDRVSFTVQTEECFGLLGINGAGKTTIFKMLTGEELTTSGDAFVQGFSINSDLRKVQQRIGYCPQFDALLDHMTARETLVLYARLRGIPERHIGACVSQMLDDLFLHTFADKLVCTYSGGNKRKLSAGIALIGDPAVIFLDEPSTGMDPVARRLLWDMVARARESGKAILITSHSMEECEALCTRLAIMVQGQFKCLGSPQHLKSKFGSGYSLRAKVRADVQKVALEEFKAFVNLTFPGSVLEDEHQGMVHYHLPSHGLSWAKVFGTLERAREEFALDDYAVSQVSLEDIFLSFASPVPHTQGSDM</sequence>
<keyword evidence="2" id="KW-0813">Transport</keyword>
<evidence type="ECO:0000256" key="7">
    <source>
        <dbReference type="ARBA" id="ARBA00022989"/>
    </source>
</evidence>
<feature type="transmembrane region" description="Helical" evidence="13">
    <location>
        <begin position="401"/>
        <end position="420"/>
    </location>
</feature>
<organism evidence="15 16">
    <name type="scientific">Chrysochloris asiatica</name>
    <name type="common">Cape golden mole</name>
    <dbReference type="NCBI Taxonomy" id="185453"/>
    <lineage>
        <taxon>Eukaryota</taxon>
        <taxon>Metazoa</taxon>
        <taxon>Chordata</taxon>
        <taxon>Craniata</taxon>
        <taxon>Vertebrata</taxon>
        <taxon>Euteleostomi</taxon>
        <taxon>Mammalia</taxon>
        <taxon>Eutheria</taxon>
        <taxon>Afrotheria</taxon>
        <taxon>Chrysochloridae</taxon>
        <taxon>Chrysochlorinae</taxon>
        <taxon>Chrysochloris</taxon>
    </lineage>
</organism>
<evidence type="ECO:0000256" key="9">
    <source>
        <dbReference type="ARBA" id="ARBA00023136"/>
    </source>
</evidence>
<feature type="transmembrane region" description="Helical" evidence="13">
    <location>
        <begin position="903"/>
        <end position="923"/>
    </location>
</feature>
<evidence type="ECO:0000256" key="12">
    <source>
        <dbReference type="SAM" id="MobiDB-lite"/>
    </source>
</evidence>
<dbReference type="InterPro" id="IPR013525">
    <property type="entry name" value="ABC2_TM"/>
</dbReference>
<evidence type="ECO:0000256" key="1">
    <source>
        <dbReference type="ARBA" id="ARBA00004127"/>
    </source>
</evidence>
<keyword evidence="3 13" id="KW-0812">Transmembrane</keyword>
<dbReference type="InterPro" id="IPR027417">
    <property type="entry name" value="P-loop_NTPase"/>
</dbReference>
<evidence type="ECO:0000256" key="3">
    <source>
        <dbReference type="ARBA" id="ARBA00022692"/>
    </source>
</evidence>
<evidence type="ECO:0000256" key="6">
    <source>
        <dbReference type="ARBA" id="ARBA00022840"/>
    </source>
</evidence>
<dbReference type="Proteomes" id="UP000504623">
    <property type="component" value="Unplaced"/>
</dbReference>
<feature type="domain" description="ABC transporter" evidence="14">
    <location>
        <begin position="522"/>
        <end position="752"/>
    </location>
</feature>
<dbReference type="OrthoDB" id="6512918at2759"/>
<reference evidence="16" key="1">
    <citation type="submission" date="2025-08" db="UniProtKB">
        <authorList>
            <consortium name="RefSeq"/>
        </authorList>
    </citation>
    <scope>IDENTIFICATION</scope>
    <source>
        <tissue evidence="16">Spleen</tissue>
    </source>
</reference>
<dbReference type="Pfam" id="PF12698">
    <property type="entry name" value="ABC2_membrane_3"/>
    <property type="match status" value="2"/>
</dbReference>
<dbReference type="Gene3D" id="3.40.50.300">
    <property type="entry name" value="P-loop containing nucleotide triphosphate hydrolases"/>
    <property type="match status" value="2"/>
</dbReference>
<dbReference type="InterPro" id="IPR017871">
    <property type="entry name" value="ABC_transporter-like_CS"/>
</dbReference>
<dbReference type="InterPro" id="IPR003593">
    <property type="entry name" value="AAA+_ATPase"/>
</dbReference>
<dbReference type="PROSITE" id="PS50893">
    <property type="entry name" value="ABC_TRANSPORTER_2"/>
    <property type="match status" value="2"/>
</dbReference>
<dbReference type="SMART" id="SM00382">
    <property type="entry name" value="AAA"/>
    <property type="match status" value="2"/>
</dbReference>
<feature type="transmembrane region" description="Helical" evidence="13">
    <location>
        <begin position="1289"/>
        <end position="1307"/>
    </location>
</feature>
<feature type="transmembrane region" description="Helical" evidence="13">
    <location>
        <begin position="1190"/>
        <end position="1209"/>
    </location>
</feature>
<keyword evidence="4" id="KW-0677">Repeat</keyword>
<keyword evidence="8" id="KW-0445">Lipid transport</keyword>
<evidence type="ECO:0000256" key="4">
    <source>
        <dbReference type="ARBA" id="ARBA00022737"/>
    </source>
</evidence>
<dbReference type="RefSeq" id="XP_006874024.1">
    <property type="nucleotide sequence ID" value="XM_006873962.1"/>
</dbReference>
<dbReference type="InterPro" id="IPR003439">
    <property type="entry name" value="ABC_transporter-like_ATP-bd"/>
</dbReference>
<dbReference type="GO" id="GO:0016887">
    <property type="term" value="F:ATP hydrolysis activity"/>
    <property type="evidence" value="ECO:0007669"/>
    <property type="project" value="InterPro"/>
</dbReference>
<dbReference type="InterPro" id="IPR026082">
    <property type="entry name" value="ABCA"/>
</dbReference>
<feature type="transmembrane region" description="Helical" evidence="13">
    <location>
        <begin position="341"/>
        <end position="361"/>
    </location>
</feature>
<evidence type="ECO:0000256" key="5">
    <source>
        <dbReference type="ARBA" id="ARBA00022741"/>
    </source>
</evidence>
<keyword evidence="10" id="KW-0325">Glycoprotein</keyword>
<keyword evidence="15" id="KW-1185">Reference proteome</keyword>
<evidence type="ECO:0000256" key="2">
    <source>
        <dbReference type="ARBA" id="ARBA00022448"/>
    </source>
</evidence>
<accession>A0A9B0U7W3</accession>
<feature type="transmembrane region" description="Helical" evidence="13">
    <location>
        <begin position="1158"/>
        <end position="1178"/>
    </location>
</feature>
<dbReference type="GeneID" id="102812607"/>
<keyword evidence="5" id="KW-0547">Nucleotide-binding</keyword>
<evidence type="ECO:0000256" key="13">
    <source>
        <dbReference type="SAM" id="Phobius"/>
    </source>
</evidence>
<dbReference type="GO" id="GO:0005319">
    <property type="term" value="F:lipid transporter activity"/>
    <property type="evidence" value="ECO:0007669"/>
    <property type="project" value="TreeGrafter"/>
</dbReference>
<evidence type="ECO:0000256" key="8">
    <source>
        <dbReference type="ARBA" id="ARBA00023055"/>
    </source>
</evidence>
<dbReference type="InterPro" id="IPR056264">
    <property type="entry name" value="R2_ABCA1-4-like"/>
</dbReference>